<evidence type="ECO:0000256" key="3">
    <source>
        <dbReference type="ARBA" id="ARBA00023163"/>
    </source>
</evidence>
<dbReference type="PROSITE" id="PS50888">
    <property type="entry name" value="BHLH"/>
    <property type="match status" value="1"/>
</dbReference>
<reference evidence="8 9" key="1">
    <citation type="submission" date="2024-08" db="EMBL/GenBank/DDBJ databases">
        <title>Insights into the chromosomal genome structure of Flemingia macrophylla.</title>
        <authorList>
            <person name="Ding Y."/>
            <person name="Zhao Y."/>
            <person name="Bi W."/>
            <person name="Wu M."/>
            <person name="Zhao G."/>
            <person name="Gong Y."/>
            <person name="Li W."/>
            <person name="Zhang P."/>
        </authorList>
    </citation>
    <scope>NUCLEOTIDE SEQUENCE [LARGE SCALE GENOMIC DNA]</scope>
    <source>
        <strain evidence="8">DYQJB</strain>
        <tissue evidence="8">Leaf</tissue>
    </source>
</reference>
<evidence type="ECO:0000256" key="1">
    <source>
        <dbReference type="ARBA" id="ARBA00004123"/>
    </source>
</evidence>
<dbReference type="Proteomes" id="UP001603857">
    <property type="component" value="Unassembled WGS sequence"/>
</dbReference>
<dbReference type="Pfam" id="PF00010">
    <property type="entry name" value="HLH"/>
    <property type="match status" value="1"/>
</dbReference>
<protein>
    <recommendedName>
        <fullName evidence="7">BHLH domain-containing protein</fullName>
    </recommendedName>
</protein>
<evidence type="ECO:0000256" key="6">
    <source>
        <dbReference type="SAM" id="MobiDB-lite"/>
    </source>
</evidence>
<keyword evidence="2" id="KW-0805">Transcription regulation</keyword>
<dbReference type="GO" id="GO:0005634">
    <property type="term" value="C:nucleus"/>
    <property type="evidence" value="ECO:0007669"/>
    <property type="project" value="UniProtKB-SubCell"/>
</dbReference>
<keyword evidence="3" id="KW-0804">Transcription</keyword>
<dbReference type="PANTHER" id="PTHR45959">
    <property type="entry name" value="BHLH TRANSCRIPTION FACTOR"/>
    <property type="match status" value="1"/>
</dbReference>
<dbReference type="SMART" id="SM00353">
    <property type="entry name" value="HLH"/>
    <property type="match status" value="1"/>
</dbReference>
<keyword evidence="9" id="KW-1185">Reference proteome</keyword>
<evidence type="ECO:0000256" key="2">
    <source>
        <dbReference type="ARBA" id="ARBA00023015"/>
    </source>
</evidence>
<dbReference type="PANTHER" id="PTHR45959:SF2">
    <property type="entry name" value="BHLH TRANSCRIPTION FACTOR"/>
    <property type="match status" value="1"/>
</dbReference>
<keyword evidence="5" id="KW-0175">Coiled coil</keyword>
<sequence>MFLFISIVSRFPEMDDYPLLSEHDMNSLEEELEGENSVQASEIIWKNHFSNLTTESTTLLGSNMGYSSFLEGNTGFDHNTSLKPHASSQQKPIMSCILSFEESTSVPNIPKKTCHGEHSHEKSQKKRGRSCNQMHDHIMAERKRRENITRMFIALSALIPGLKKMDKVSVLSDAIDYVKFLKQRVNELEQEKKRIETIGCFKIDKTNVAADDYVSLDEIKICPKVEARVSGKDVLIRVMCEKQKDIVRKLLAKLEAHDLSVVCSNVLPFGNSALNVTSIAKVDHEFNIKVDNLVKMLTEDLLECCNLQQ</sequence>
<organism evidence="8 9">
    <name type="scientific">Flemingia macrophylla</name>
    <dbReference type="NCBI Taxonomy" id="520843"/>
    <lineage>
        <taxon>Eukaryota</taxon>
        <taxon>Viridiplantae</taxon>
        <taxon>Streptophyta</taxon>
        <taxon>Embryophyta</taxon>
        <taxon>Tracheophyta</taxon>
        <taxon>Spermatophyta</taxon>
        <taxon>Magnoliopsida</taxon>
        <taxon>eudicotyledons</taxon>
        <taxon>Gunneridae</taxon>
        <taxon>Pentapetalae</taxon>
        <taxon>rosids</taxon>
        <taxon>fabids</taxon>
        <taxon>Fabales</taxon>
        <taxon>Fabaceae</taxon>
        <taxon>Papilionoideae</taxon>
        <taxon>50 kb inversion clade</taxon>
        <taxon>NPAAA clade</taxon>
        <taxon>indigoferoid/millettioid clade</taxon>
        <taxon>Phaseoleae</taxon>
        <taxon>Flemingia</taxon>
    </lineage>
</organism>
<keyword evidence="4" id="KW-0539">Nucleus</keyword>
<feature type="coiled-coil region" evidence="5">
    <location>
        <begin position="171"/>
        <end position="198"/>
    </location>
</feature>
<dbReference type="InterPro" id="IPR052610">
    <property type="entry name" value="bHLH_transcription_regulator"/>
</dbReference>
<comment type="subcellular location">
    <subcellularLocation>
        <location evidence="1">Nucleus</location>
    </subcellularLocation>
</comment>
<dbReference type="InterPro" id="IPR011598">
    <property type="entry name" value="bHLH_dom"/>
</dbReference>
<proteinExistence type="predicted"/>
<evidence type="ECO:0000313" key="9">
    <source>
        <dbReference type="Proteomes" id="UP001603857"/>
    </source>
</evidence>
<dbReference type="EMBL" id="JBGMDY010000010">
    <property type="protein sequence ID" value="KAL2319811.1"/>
    <property type="molecule type" value="Genomic_DNA"/>
</dbReference>
<name>A0ABD1L8G7_9FABA</name>
<evidence type="ECO:0000256" key="5">
    <source>
        <dbReference type="SAM" id="Coils"/>
    </source>
</evidence>
<evidence type="ECO:0000259" key="7">
    <source>
        <dbReference type="PROSITE" id="PS50888"/>
    </source>
</evidence>
<dbReference type="Gene3D" id="4.10.280.10">
    <property type="entry name" value="Helix-loop-helix DNA-binding domain"/>
    <property type="match status" value="1"/>
</dbReference>
<feature type="domain" description="BHLH" evidence="7">
    <location>
        <begin position="132"/>
        <end position="181"/>
    </location>
</feature>
<evidence type="ECO:0000256" key="4">
    <source>
        <dbReference type="ARBA" id="ARBA00023242"/>
    </source>
</evidence>
<dbReference type="SUPFAM" id="SSF47459">
    <property type="entry name" value="HLH, helix-loop-helix DNA-binding domain"/>
    <property type="match status" value="1"/>
</dbReference>
<dbReference type="InterPro" id="IPR036638">
    <property type="entry name" value="HLH_DNA-bd_sf"/>
</dbReference>
<comment type="caution">
    <text evidence="8">The sequence shown here is derived from an EMBL/GenBank/DDBJ whole genome shotgun (WGS) entry which is preliminary data.</text>
</comment>
<accession>A0ABD1L8G7</accession>
<evidence type="ECO:0000313" key="8">
    <source>
        <dbReference type="EMBL" id="KAL2319811.1"/>
    </source>
</evidence>
<dbReference type="AlphaFoldDB" id="A0ABD1L8G7"/>
<gene>
    <name evidence="8" type="ORF">Fmac_028780</name>
</gene>
<feature type="region of interest" description="Disordered" evidence="6">
    <location>
        <begin position="109"/>
        <end position="132"/>
    </location>
</feature>